<dbReference type="EMBL" id="JRFJ01000005">
    <property type="protein sequence ID" value="KHJ53580.1"/>
    <property type="molecule type" value="Genomic_DNA"/>
</dbReference>
<accession>A0A0B1Q408</accession>
<dbReference type="PANTHER" id="PTHR34109">
    <property type="entry name" value="BNAUNNG04460D PROTEIN-RELATED"/>
    <property type="match status" value="1"/>
</dbReference>
<dbReference type="PROSITE" id="PS51819">
    <property type="entry name" value="VOC"/>
    <property type="match status" value="1"/>
</dbReference>
<dbReference type="InterPro" id="IPR004360">
    <property type="entry name" value="Glyas_Fos-R_dOase_dom"/>
</dbReference>
<gene>
    <name evidence="2" type="ORF">LA66_16725</name>
</gene>
<dbReference type="RefSeq" id="WP_039195064.1">
    <property type="nucleotide sequence ID" value="NZ_JAQRFV010000015.1"/>
</dbReference>
<organism evidence="2 3">
    <name type="scientific">Aureimonas altamirensis</name>
    <dbReference type="NCBI Taxonomy" id="370622"/>
    <lineage>
        <taxon>Bacteria</taxon>
        <taxon>Pseudomonadati</taxon>
        <taxon>Pseudomonadota</taxon>
        <taxon>Alphaproteobacteria</taxon>
        <taxon>Hyphomicrobiales</taxon>
        <taxon>Aurantimonadaceae</taxon>
        <taxon>Aureimonas</taxon>
    </lineage>
</organism>
<feature type="domain" description="VOC" evidence="1">
    <location>
        <begin position="3"/>
        <end position="129"/>
    </location>
</feature>
<dbReference type="Gene3D" id="3.30.720.120">
    <property type="match status" value="1"/>
</dbReference>
<comment type="caution">
    <text evidence="2">The sequence shown here is derived from an EMBL/GenBank/DDBJ whole genome shotgun (WGS) entry which is preliminary data.</text>
</comment>
<evidence type="ECO:0000259" key="1">
    <source>
        <dbReference type="PROSITE" id="PS51819"/>
    </source>
</evidence>
<name>A0A0B1Q408_9HYPH</name>
<dbReference type="Pfam" id="PF00903">
    <property type="entry name" value="Glyoxalase"/>
    <property type="match status" value="1"/>
</dbReference>
<dbReference type="PANTHER" id="PTHR34109:SF1">
    <property type="entry name" value="VOC DOMAIN-CONTAINING PROTEIN"/>
    <property type="match status" value="1"/>
</dbReference>
<evidence type="ECO:0000313" key="3">
    <source>
        <dbReference type="Proteomes" id="UP000030826"/>
    </source>
</evidence>
<protein>
    <submittedName>
        <fullName evidence="2">Glyoxalase</fullName>
    </submittedName>
</protein>
<dbReference type="OrthoDB" id="9806868at2"/>
<dbReference type="Proteomes" id="UP000030826">
    <property type="component" value="Unassembled WGS sequence"/>
</dbReference>
<dbReference type="CDD" id="cd08355">
    <property type="entry name" value="TioX_like"/>
    <property type="match status" value="1"/>
</dbReference>
<evidence type="ECO:0000313" key="2">
    <source>
        <dbReference type="EMBL" id="KHJ53580.1"/>
    </source>
</evidence>
<dbReference type="SUPFAM" id="SSF54593">
    <property type="entry name" value="Glyoxalase/Bleomycin resistance protein/Dihydroxybiphenyl dioxygenase"/>
    <property type="match status" value="1"/>
</dbReference>
<dbReference type="AlphaFoldDB" id="A0A0B1Q408"/>
<sequence>MVSTIIPTLRYRDAQGAIDWLSAVVGFNVEMVMEDDDGVIAHAELTLGGGMIMLGSVRDDPFGETQITPDEAGGVTQSAYIVVKDTDALFERVTASGAEIVIPLHDQPYGSREFSCRDFEGHLWNFGTYDPFAP</sequence>
<dbReference type="InterPro" id="IPR037523">
    <property type="entry name" value="VOC_core"/>
</dbReference>
<dbReference type="STRING" id="370622.LA66_16725"/>
<dbReference type="Gene3D" id="3.30.720.110">
    <property type="match status" value="1"/>
</dbReference>
<dbReference type="InterPro" id="IPR029068">
    <property type="entry name" value="Glyas_Bleomycin-R_OHBP_Dase"/>
</dbReference>
<proteinExistence type="predicted"/>
<reference evidence="2 3" key="1">
    <citation type="submission" date="2014-09" db="EMBL/GenBank/DDBJ databases">
        <title>Isolation and characterization of Aurantimonas altamirensis ON-56566 from clinical sample following a dog bite.</title>
        <authorList>
            <person name="Eshaghi A."/>
            <person name="Li A."/>
            <person name="Shahinas D."/>
            <person name="Bahn P."/>
            <person name="Kus J.V."/>
            <person name="Patel S.N."/>
        </authorList>
    </citation>
    <scope>NUCLEOTIDE SEQUENCE [LARGE SCALE GENOMIC DNA]</scope>
    <source>
        <strain evidence="2 3">ON-56566</strain>
    </source>
</reference>